<feature type="compositionally biased region" description="Basic and acidic residues" evidence="9">
    <location>
        <begin position="63"/>
        <end position="97"/>
    </location>
</feature>
<dbReference type="InterPro" id="IPR015408">
    <property type="entry name" value="Znf_Mcm10/DnaG"/>
</dbReference>
<dbReference type="InterPro" id="IPR040184">
    <property type="entry name" value="Mcm10"/>
</dbReference>
<dbReference type="InterPro" id="IPR056791">
    <property type="entry name" value="Znf_Mcm10_C"/>
</dbReference>
<dbReference type="InterPro" id="IPR055065">
    <property type="entry name" value="OB_MCM10"/>
</dbReference>
<proteinExistence type="inferred from homology"/>
<evidence type="ECO:0000259" key="10">
    <source>
        <dbReference type="SMART" id="SM01280"/>
    </source>
</evidence>
<evidence type="ECO:0000256" key="5">
    <source>
        <dbReference type="ARBA" id="ARBA00022723"/>
    </source>
</evidence>
<keyword evidence="4" id="KW-0235">DNA replication</keyword>
<evidence type="ECO:0000256" key="7">
    <source>
        <dbReference type="ARBA" id="ARBA00022833"/>
    </source>
</evidence>
<feature type="domain" description="Replication factor Mcm10 C-terminal" evidence="10">
    <location>
        <begin position="509"/>
        <end position="823"/>
    </location>
</feature>
<evidence type="ECO:0000256" key="4">
    <source>
        <dbReference type="ARBA" id="ARBA00022705"/>
    </source>
</evidence>
<evidence type="ECO:0000256" key="6">
    <source>
        <dbReference type="ARBA" id="ARBA00022771"/>
    </source>
</evidence>
<evidence type="ECO:0000313" key="12">
    <source>
        <dbReference type="Proteomes" id="UP001217089"/>
    </source>
</evidence>
<evidence type="ECO:0000256" key="1">
    <source>
        <dbReference type="ARBA" id="ARBA00004123"/>
    </source>
</evidence>
<dbReference type="Pfam" id="PF24863">
    <property type="entry name" value="zf-CCCH_Mcm10"/>
    <property type="match status" value="1"/>
</dbReference>
<gene>
    <name evidence="11" type="ORF">KUTeg_020901</name>
</gene>
<comment type="similarity">
    <text evidence="2">Belongs to the MCM10 family.</text>
</comment>
<dbReference type="EMBL" id="JARBDR010000918">
    <property type="protein sequence ID" value="KAJ8301914.1"/>
    <property type="molecule type" value="Genomic_DNA"/>
</dbReference>
<dbReference type="Proteomes" id="UP001217089">
    <property type="component" value="Unassembled WGS sequence"/>
</dbReference>
<organism evidence="11 12">
    <name type="scientific">Tegillarca granosa</name>
    <name type="common">Malaysian cockle</name>
    <name type="synonym">Anadara granosa</name>
    <dbReference type="NCBI Taxonomy" id="220873"/>
    <lineage>
        <taxon>Eukaryota</taxon>
        <taxon>Metazoa</taxon>
        <taxon>Spiralia</taxon>
        <taxon>Lophotrochozoa</taxon>
        <taxon>Mollusca</taxon>
        <taxon>Bivalvia</taxon>
        <taxon>Autobranchia</taxon>
        <taxon>Pteriomorphia</taxon>
        <taxon>Arcoida</taxon>
        <taxon>Arcoidea</taxon>
        <taxon>Arcidae</taxon>
        <taxon>Tegillarca</taxon>
    </lineage>
</organism>
<keyword evidence="8" id="KW-0539">Nucleus</keyword>
<dbReference type="SMART" id="SM01280">
    <property type="entry name" value="Mcm10"/>
    <property type="match status" value="1"/>
</dbReference>
<comment type="subcellular location">
    <subcellularLocation>
        <location evidence="1">Nucleus</location>
    </subcellularLocation>
</comment>
<feature type="compositionally biased region" description="Basic and acidic residues" evidence="9">
    <location>
        <begin position="119"/>
        <end position="136"/>
    </location>
</feature>
<dbReference type="Gene3D" id="2.40.50.140">
    <property type="entry name" value="Nucleic acid-binding proteins"/>
    <property type="match status" value="1"/>
</dbReference>
<keyword evidence="6" id="KW-0863">Zinc-finger</keyword>
<feature type="region of interest" description="Disordered" evidence="9">
    <location>
        <begin position="620"/>
        <end position="643"/>
    </location>
</feature>
<dbReference type="Pfam" id="PF09329">
    <property type="entry name" value="zf-primase"/>
    <property type="match status" value="1"/>
</dbReference>
<protein>
    <recommendedName>
        <fullName evidence="3">Protein MCM10 homolog</fullName>
    </recommendedName>
</protein>
<dbReference type="InterPro" id="IPR015411">
    <property type="entry name" value="Rep_factor_Mcm10_C"/>
</dbReference>
<feature type="region of interest" description="Disordered" evidence="9">
    <location>
        <begin position="1"/>
        <end position="232"/>
    </location>
</feature>
<feature type="compositionally biased region" description="Polar residues" evidence="9">
    <location>
        <begin position="205"/>
        <end position="221"/>
    </location>
</feature>
<feature type="compositionally biased region" description="Polar residues" evidence="9">
    <location>
        <begin position="39"/>
        <end position="61"/>
    </location>
</feature>
<keyword evidence="7" id="KW-0862">Zinc</keyword>
<dbReference type="Pfam" id="PF22379">
    <property type="entry name" value="OB_MCM10"/>
    <property type="match status" value="1"/>
</dbReference>
<evidence type="ECO:0000256" key="2">
    <source>
        <dbReference type="ARBA" id="ARBA00009679"/>
    </source>
</evidence>
<sequence length="831" mass="94064">MMQKRMMELQEMLIKQQQSPSAAEPTVKQQAVEPPVAKLSTQEISNHTSSPTTTQSKNGLQSEKGKVKYKELDKNPFFNDEKDVTNSRQKISNDKKQRSPSSSQTKMSYSQMASQKKQNKQDFIKTSKQTEKKPLETELFGENSDSDWDELDGDEKIKLSEEGQELKKIMKKGTKERISHANKEDVEALRKKAEIKSKSWKDKTSPPNKMLQNSGSSSTSHNTKENDLPSVTDPFSGIRIINPKVSALDMKMKMADRKLIKVSRIASKVNTADLQGNWVTIAVVVHKTEPRTSSTGKTYCIWKLSDLQDCDKTVSLFLFGEVYKQHWKNEVKTVIGLLNPNLMDKAEKVQQDLAFTVNHPQQILIMGYSKDLGKCAGVSRAGNSCTNFINRQQGDYCTYHVKAAYKKSSSTRTELQGSFSGVTPKNMEKKGRSKKDSYFFYGGETYTTQRPSSNTKKYNMTLDKLQNRQEKGRVTTLTVNDLKPDLKNKPIKDETNSNAAGTHEFADLLNIPSAGSMNFVKHLIKKEKCEKVDENADKKVKFESVSAKDLLKQHKELMKQKINSKKTSAPVVNPLSATPTLGRGFYPGGNISLDSPKLTKAKSVDYDVAKKLAIAKIRSKGGLQKDDPNSVRKKTSPQGQEKIKKRVLDSIEAKDDDIPTEEPPKKRSRLLGSLDVNSEEFKKLMSIKSKHTGALAEVEAENEARYFMELEKREKYEDKMSAIMEMKCVVFTCKQCNYTAFKTGDSCKKEGHTISKTETMKRFFKCKKCGWRIISIDKYPTQCCKECGEYAFERVAMYQERKGPKLPSEELSIRGNEMKHVGSHQKMYLNL</sequence>
<dbReference type="PANTHER" id="PTHR13454">
    <property type="entry name" value="PROTEIN MCM10 HOMOLOG"/>
    <property type="match status" value="1"/>
</dbReference>
<comment type="caution">
    <text evidence="11">The sequence shown here is derived from an EMBL/GenBank/DDBJ whole genome shotgun (WGS) entry which is preliminary data.</text>
</comment>
<feature type="compositionally biased region" description="Polar residues" evidence="9">
    <location>
        <begin position="99"/>
        <end position="116"/>
    </location>
</feature>
<evidence type="ECO:0000256" key="9">
    <source>
        <dbReference type="SAM" id="MobiDB-lite"/>
    </source>
</evidence>
<keyword evidence="5" id="KW-0479">Metal-binding</keyword>
<feature type="compositionally biased region" description="Acidic residues" evidence="9">
    <location>
        <begin position="144"/>
        <end position="153"/>
    </location>
</feature>
<dbReference type="InterPro" id="IPR012340">
    <property type="entry name" value="NA-bd_OB-fold"/>
</dbReference>
<name>A0ABQ9E997_TEGGR</name>
<evidence type="ECO:0000256" key="3">
    <source>
        <dbReference type="ARBA" id="ARBA00017770"/>
    </source>
</evidence>
<reference evidence="11 12" key="1">
    <citation type="submission" date="2022-12" db="EMBL/GenBank/DDBJ databases">
        <title>Chromosome-level genome of Tegillarca granosa.</title>
        <authorList>
            <person name="Kim J."/>
        </authorList>
    </citation>
    <scope>NUCLEOTIDE SEQUENCE [LARGE SCALE GENOMIC DNA]</scope>
    <source>
        <strain evidence="11">Teg-2019</strain>
        <tissue evidence="11">Adductor muscle</tissue>
    </source>
</reference>
<feature type="compositionally biased region" description="Basic and acidic residues" evidence="9">
    <location>
        <begin position="154"/>
        <end position="204"/>
    </location>
</feature>
<keyword evidence="12" id="KW-1185">Reference proteome</keyword>
<accession>A0ABQ9E997</accession>
<evidence type="ECO:0000313" key="11">
    <source>
        <dbReference type="EMBL" id="KAJ8301914.1"/>
    </source>
</evidence>
<evidence type="ECO:0000256" key="8">
    <source>
        <dbReference type="ARBA" id="ARBA00023242"/>
    </source>
</evidence>
<dbReference type="Pfam" id="PF09332">
    <property type="entry name" value="Mcm10"/>
    <property type="match status" value="1"/>
</dbReference>
<dbReference type="PANTHER" id="PTHR13454:SF11">
    <property type="entry name" value="PROTEIN MCM10 HOMOLOG"/>
    <property type="match status" value="1"/>
</dbReference>